<dbReference type="AlphaFoldDB" id="A0AAV4CMG2"/>
<dbReference type="PANTHER" id="PTHR46439:SF1">
    <property type="entry name" value="CYSTEINE-RICH MOTOR NEURON 1 PROTEIN"/>
    <property type="match status" value="1"/>
</dbReference>
<dbReference type="Pfam" id="PF00093">
    <property type="entry name" value="VWC"/>
    <property type="match status" value="3"/>
</dbReference>
<proteinExistence type="predicted"/>
<dbReference type="InterPro" id="IPR001007">
    <property type="entry name" value="VWF_dom"/>
</dbReference>
<dbReference type="InterPro" id="IPR052624">
    <property type="entry name" value="CRIM1"/>
</dbReference>
<dbReference type="Gene3D" id="2.10.70.10">
    <property type="entry name" value="Complement Module, domain 1"/>
    <property type="match status" value="1"/>
</dbReference>
<reference evidence="2 3" key="1">
    <citation type="journal article" date="2021" name="Elife">
        <title>Chloroplast acquisition without the gene transfer in kleptoplastic sea slugs, Plakobranchus ocellatus.</title>
        <authorList>
            <person name="Maeda T."/>
            <person name="Takahashi S."/>
            <person name="Yoshida T."/>
            <person name="Shimamura S."/>
            <person name="Takaki Y."/>
            <person name="Nagai Y."/>
            <person name="Toyoda A."/>
            <person name="Suzuki Y."/>
            <person name="Arimoto A."/>
            <person name="Ishii H."/>
            <person name="Satoh N."/>
            <person name="Nishiyama T."/>
            <person name="Hasebe M."/>
            <person name="Maruyama T."/>
            <person name="Minagawa J."/>
            <person name="Obokata J."/>
            <person name="Shigenobu S."/>
        </authorList>
    </citation>
    <scope>NUCLEOTIDE SEQUENCE [LARGE SCALE GENOMIC DNA]</scope>
</reference>
<evidence type="ECO:0000259" key="1">
    <source>
        <dbReference type="PROSITE" id="PS50184"/>
    </source>
</evidence>
<gene>
    <name evidence="2" type="ORF">PoB_005962800</name>
</gene>
<keyword evidence="3" id="KW-1185">Reference proteome</keyword>
<name>A0AAV4CMG2_9GAST</name>
<dbReference type="EMBL" id="BLXT01006765">
    <property type="protein sequence ID" value="GFO33123.1"/>
    <property type="molecule type" value="Genomic_DNA"/>
</dbReference>
<feature type="domain" description="VWFC" evidence="1">
    <location>
        <begin position="129"/>
        <end position="190"/>
    </location>
</feature>
<accession>A0AAV4CMG2</accession>
<dbReference type="PROSITE" id="PS01208">
    <property type="entry name" value="VWFC_1"/>
    <property type="match status" value="2"/>
</dbReference>
<feature type="domain" description="VWFC" evidence="1">
    <location>
        <begin position="57"/>
        <end position="127"/>
    </location>
</feature>
<dbReference type="PROSITE" id="PS50184">
    <property type="entry name" value="VWFC_2"/>
    <property type="match status" value="3"/>
</dbReference>
<sequence>MAGLESGHDRRVPADFRGDSLSTVPPLLFLMVIVGLEWRLKLGANVKMDKKEDRDEGPCVTESGVRMPDGSEWSPLSCVKCFCRDGNTKCLPVQCPKLQCSQDVQDTQVTQAGPVTLMPGQCCPGCLEQTCKHDGHTYREGEHWSPDACTYCACHEGQVWCRTLTCDLDPDCPLDEQSVRKHGECCPQCVHLDEICVMDGITRYHGDLWQKDSCEFCACQQGQVMCNVATCAEVTCTENELLLTAEKSGSCCPRCVKVIPCQVEGQTFQVSFLSNYCLKILNRIFH</sequence>
<dbReference type="Gene3D" id="6.20.200.20">
    <property type="match status" value="2"/>
</dbReference>
<feature type="domain" description="VWFC" evidence="1">
    <location>
        <begin position="194"/>
        <end position="256"/>
    </location>
</feature>
<dbReference type="Proteomes" id="UP000735302">
    <property type="component" value="Unassembled WGS sequence"/>
</dbReference>
<protein>
    <submittedName>
        <fullName evidence="2">Extracellular matrix protein fras1</fullName>
    </submittedName>
</protein>
<dbReference type="SMART" id="SM00214">
    <property type="entry name" value="VWC"/>
    <property type="match status" value="3"/>
</dbReference>
<evidence type="ECO:0000313" key="3">
    <source>
        <dbReference type="Proteomes" id="UP000735302"/>
    </source>
</evidence>
<dbReference type="SUPFAM" id="SSF57603">
    <property type="entry name" value="FnI-like domain"/>
    <property type="match status" value="3"/>
</dbReference>
<organism evidence="2 3">
    <name type="scientific">Plakobranchus ocellatus</name>
    <dbReference type="NCBI Taxonomy" id="259542"/>
    <lineage>
        <taxon>Eukaryota</taxon>
        <taxon>Metazoa</taxon>
        <taxon>Spiralia</taxon>
        <taxon>Lophotrochozoa</taxon>
        <taxon>Mollusca</taxon>
        <taxon>Gastropoda</taxon>
        <taxon>Heterobranchia</taxon>
        <taxon>Euthyneura</taxon>
        <taxon>Panpulmonata</taxon>
        <taxon>Sacoglossa</taxon>
        <taxon>Placobranchoidea</taxon>
        <taxon>Plakobranchidae</taxon>
        <taxon>Plakobranchus</taxon>
    </lineage>
</organism>
<evidence type="ECO:0000313" key="2">
    <source>
        <dbReference type="EMBL" id="GFO33123.1"/>
    </source>
</evidence>
<dbReference type="GO" id="GO:0005886">
    <property type="term" value="C:plasma membrane"/>
    <property type="evidence" value="ECO:0007669"/>
    <property type="project" value="TreeGrafter"/>
</dbReference>
<dbReference type="PANTHER" id="PTHR46439">
    <property type="entry name" value="CYSTEINE-RICH MOTOR NEURON 1 PROTEIN"/>
    <property type="match status" value="1"/>
</dbReference>
<comment type="caution">
    <text evidence="2">The sequence shown here is derived from an EMBL/GenBank/DDBJ whole genome shotgun (WGS) entry which is preliminary data.</text>
</comment>